<evidence type="ECO:0000256" key="2">
    <source>
        <dbReference type="ARBA" id="ARBA00022908"/>
    </source>
</evidence>
<dbReference type="EMBL" id="WHUG01000004">
    <property type="protein sequence ID" value="MQA38997.1"/>
    <property type="molecule type" value="Genomic_DNA"/>
</dbReference>
<dbReference type="PANTHER" id="PTHR30629:SF2">
    <property type="entry name" value="PROPHAGE INTEGRASE INTS-RELATED"/>
    <property type="match status" value="1"/>
</dbReference>
<dbReference type="Gene3D" id="1.10.443.10">
    <property type="entry name" value="Intergrase catalytic core"/>
    <property type="match status" value="1"/>
</dbReference>
<keyword evidence="6" id="KW-1185">Reference proteome</keyword>
<dbReference type="GO" id="GO:0003677">
    <property type="term" value="F:DNA binding"/>
    <property type="evidence" value="ECO:0007669"/>
    <property type="project" value="UniProtKB-KW"/>
</dbReference>
<evidence type="ECO:0000256" key="3">
    <source>
        <dbReference type="ARBA" id="ARBA00023125"/>
    </source>
</evidence>
<keyword evidence="4" id="KW-0233">DNA recombination</keyword>
<dbReference type="InterPro" id="IPR050808">
    <property type="entry name" value="Phage_Integrase"/>
</dbReference>
<dbReference type="InterPro" id="IPR011010">
    <property type="entry name" value="DNA_brk_join_enz"/>
</dbReference>
<evidence type="ECO:0000313" key="5">
    <source>
        <dbReference type="EMBL" id="MQA38997.1"/>
    </source>
</evidence>
<sequence length="297" mass="34109">MVDAAKTIGALLDRYSLEELPKKSPRHQVERRRALRNLKAVFGDAPLDWIRPQNVYQYVESRKTTRIAAHRAVDALSHVFTKAVEWGLIDRHPFKGEVRLDGEASRTRYVEDWELIEVLALPSKRKQGSVLMMQAYIRIKLLTGLARSDLLRLNPTEAFKGDGIHVTRHKTAGKTGKSTIYEWNDDLRAAVDAAIAVRSTKVEHLLFCTRAGKSYIHPVKETVSGWDSMWQRFMVRIMKETKLAERFTEHDLRAKCASDAETLEHARALLSHVDSRVTDRIYRRKPERVQPGKIGFE</sequence>
<keyword evidence="2" id="KW-0229">DNA integration</keyword>
<dbReference type="InterPro" id="IPR010998">
    <property type="entry name" value="Integrase_recombinase_N"/>
</dbReference>
<dbReference type="Gene3D" id="1.10.150.130">
    <property type="match status" value="1"/>
</dbReference>
<comment type="similarity">
    <text evidence="1">Belongs to the 'phage' integrase family.</text>
</comment>
<keyword evidence="3" id="KW-0238">DNA-binding</keyword>
<proteinExistence type="inferred from homology"/>
<dbReference type="PANTHER" id="PTHR30629">
    <property type="entry name" value="PROPHAGE INTEGRASE"/>
    <property type="match status" value="1"/>
</dbReference>
<gene>
    <name evidence="5" type="ORF">GEV02_12605</name>
</gene>
<dbReference type="AlphaFoldDB" id="A0A6A7N1Y3"/>
<evidence type="ECO:0000313" key="6">
    <source>
        <dbReference type="Proteomes" id="UP000440498"/>
    </source>
</evidence>
<dbReference type="GO" id="GO:0006310">
    <property type="term" value="P:DNA recombination"/>
    <property type="evidence" value="ECO:0007669"/>
    <property type="project" value="UniProtKB-KW"/>
</dbReference>
<organism evidence="5 6">
    <name type="scientific">Rugamonas aquatica</name>
    <dbReference type="NCBI Taxonomy" id="2743357"/>
    <lineage>
        <taxon>Bacteria</taxon>
        <taxon>Pseudomonadati</taxon>
        <taxon>Pseudomonadota</taxon>
        <taxon>Betaproteobacteria</taxon>
        <taxon>Burkholderiales</taxon>
        <taxon>Oxalobacteraceae</taxon>
        <taxon>Telluria group</taxon>
        <taxon>Rugamonas</taxon>
    </lineage>
</organism>
<accession>A0A6A7N1Y3</accession>
<dbReference type="InterPro" id="IPR013762">
    <property type="entry name" value="Integrase-like_cat_sf"/>
</dbReference>
<dbReference type="SUPFAM" id="SSF56349">
    <property type="entry name" value="DNA breaking-rejoining enzymes"/>
    <property type="match status" value="1"/>
</dbReference>
<protein>
    <submittedName>
        <fullName evidence="5">Tyrosine-type recombinase/integrase</fullName>
    </submittedName>
</protein>
<dbReference type="GO" id="GO:0015074">
    <property type="term" value="P:DNA integration"/>
    <property type="evidence" value="ECO:0007669"/>
    <property type="project" value="UniProtKB-KW"/>
</dbReference>
<name>A0A6A7N1Y3_9BURK</name>
<dbReference type="Proteomes" id="UP000440498">
    <property type="component" value="Unassembled WGS sequence"/>
</dbReference>
<reference evidence="5 6" key="1">
    <citation type="submission" date="2019-10" db="EMBL/GenBank/DDBJ databases">
        <title>Two novel species isolated from a subtropical stream in China.</title>
        <authorList>
            <person name="Lu H."/>
        </authorList>
    </citation>
    <scope>NUCLEOTIDE SEQUENCE [LARGE SCALE GENOMIC DNA]</scope>
    <source>
        <strain evidence="5 6">FT29W</strain>
    </source>
</reference>
<evidence type="ECO:0000256" key="1">
    <source>
        <dbReference type="ARBA" id="ARBA00008857"/>
    </source>
</evidence>
<comment type="caution">
    <text evidence="5">The sequence shown here is derived from an EMBL/GenBank/DDBJ whole genome shotgun (WGS) entry which is preliminary data.</text>
</comment>
<evidence type="ECO:0000256" key="4">
    <source>
        <dbReference type="ARBA" id="ARBA00023172"/>
    </source>
</evidence>